<dbReference type="AlphaFoldDB" id="A0A6M4GQ93"/>
<dbReference type="KEGG" id="uru:DSM104443_00262"/>
<gene>
    <name evidence="1" type="ORF">DSM104443_00262</name>
</gene>
<reference evidence="1 2" key="1">
    <citation type="submission" date="2020-04" db="EMBL/GenBank/DDBJ databases">
        <title>Usitatibacter rugosus gen. nov., sp. nov. and Usitatibacter palustris sp. nov., novel members of Usitatibacteraceae fam. nov. within the order Nitrosomonadales isolated from soil.</title>
        <authorList>
            <person name="Huber K.J."/>
            <person name="Neumann-Schaal M."/>
            <person name="Geppert A."/>
            <person name="Luckner M."/>
            <person name="Wanner G."/>
            <person name="Overmann J."/>
        </authorList>
    </citation>
    <scope>NUCLEOTIDE SEQUENCE [LARGE SCALE GENOMIC DNA]</scope>
    <source>
        <strain evidence="1 2">0125_3</strain>
    </source>
</reference>
<dbReference type="EMBL" id="CP053069">
    <property type="protein sequence ID" value="QJR09225.1"/>
    <property type="molecule type" value="Genomic_DNA"/>
</dbReference>
<organism evidence="1 2">
    <name type="scientific">Usitatibacter rugosus</name>
    <dbReference type="NCBI Taxonomy" id="2732067"/>
    <lineage>
        <taxon>Bacteria</taxon>
        <taxon>Pseudomonadati</taxon>
        <taxon>Pseudomonadota</taxon>
        <taxon>Betaproteobacteria</taxon>
        <taxon>Nitrosomonadales</taxon>
        <taxon>Usitatibacteraceae</taxon>
        <taxon>Usitatibacter</taxon>
    </lineage>
</organism>
<keyword evidence="2" id="KW-1185">Reference proteome</keyword>
<sequence>MLEDLESIHTTLLDAYKAVMLLSGVDLDSANGVNLPTTHVPI</sequence>
<accession>A0A6M4GQ93</accession>
<protein>
    <submittedName>
        <fullName evidence="1">Uncharacterized protein</fullName>
    </submittedName>
</protein>
<evidence type="ECO:0000313" key="1">
    <source>
        <dbReference type="EMBL" id="QJR09225.1"/>
    </source>
</evidence>
<dbReference type="Proteomes" id="UP000501534">
    <property type="component" value="Chromosome"/>
</dbReference>
<evidence type="ECO:0000313" key="2">
    <source>
        <dbReference type="Proteomes" id="UP000501534"/>
    </source>
</evidence>
<name>A0A6M4GQ93_9PROT</name>
<proteinExistence type="predicted"/>